<dbReference type="RefSeq" id="XP_020075937.1">
    <property type="nucleotide sequence ID" value="XM_020220142.1"/>
</dbReference>
<keyword evidence="7" id="KW-1185">Reference proteome</keyword>
<dbReference type="GO" id="GO:0050661">
    <property type="term" value="F:NADP binding"/>
    <property type="evidence" value="ECO:0007669"/>
    <property type="project" value="InterPro"/>
</dbReference>
<dbReference type="PRINTS" id="PR00419">
    <property type="entry name" value="ADXRDTASE"/>
</dbReference>
<name>A0A1E4RHZ6_9ASCO</name>
<dbReference type="GO" id="GO:0050660">
    <property type="term" value="F:flavin adenine dinucleotide binding"/>
    <property type="evidence" value="ECO:0007669"/>
    <property type="project" value="InterPro"/>
</dbReference>
<keyword evidence="6" id="KW-0503">Monooxygenase</keyword>
<dbReference type="InterPro" id="IPR020946">
    <property type="entry name" value="Flavin_mOase-like"/>
</dbReference>
<dbReference type="AlphaFoldDB" id="A0A1E4RHZ6"/>
<organism evidence="6 7">
    <name type="scientific">Hyphopichia burtonii NRRL Y-1933</name>
    <dbReference type="NCBI Taxonomy" id="984485"/>
    <lineage>
        <taxon>Eukaryota</taxon>
        <taxon>Fungi</taxon>
        <taxon>Dikarya</taxon>
        <taxon>Ascomycota</taxon>
        <taxon>Saccharomycotina</taxon>
        <taxon>Pichiomycetes</taxon>
        <taxon>Debaryomycetaceae</taxon>
        <taxon>Hyphopichia</taxon>
    </lineage>
</organism>
<dbReference type="Gene3D" id="3.50.50.60">
    <property type="entry name" value="FAD/NAD(P)-binding domain"/>
    <property type="match status" value="2"/>
</dbReference>
<evidence type="ECO:0000313" key="6">
    <source>
        <dbReference type="EMBL" id="ODV66870.1"/>
    </source>
</evidence>
<evidence type="ECO:0000256" key="3">
    <source>
        <dbReference type="ARBA" id="ARBA00022827"/>
    </source>
</evidence>
<accession>A0A1E4RHZ6</accession>
<keyword evidence="5" id="KW-0560">Oxidoreductase</keyword>
<dbReference type="SUPFAM" id="SSF51905">
    <property type="entry name" value="FAD/NAD(P)-binding domain"/>
    <property type="match status" value="2"/>
</dbReference>
<evidence type="ECO:0000313" key="7">
    <source>
        <dbReference type="Proteomes" id="UP000095085"/>
    </source>
</evidence>
<dbReference type="InterPro" id="IPR000960">
    <property type="entry name" value="Flavin_mOase"/>
</dbReference>
<keyword evidence="3" id="KW-0274">FAD</keyword>
<dbReference type="Pfam" id="PF00743">
    <property type="entry name" value="FMO-like"/>
    <property type="match status" value="2"/>
</dbReference>
<evidence type="ECO:0000256" key="1">
    <source>
        <dbReference type="ARBA" id="ARBA00009183"/>
    </source>
</evidence>
<dbReference type="STRING" id="984485.A0A1E4RHZ6"/>
<dbReference type="InterPro" id="IPR050346">
    <property type="entry name" value="FMO-like"/>
</dbReference>
<dbReference type="PIRSF" id="PIRSF000332">
    <property type="entry name" value="FMO"/>
    <property type="match status" value="1"/>
</dbReference>
<reference evidence="7" key="1">
    <citation type="submission" date="2016-05" db="EMBL/GenBank/DDBJ databases">
        <title>Comparative genomics of biotechnologically important yeasts.</title>
        <authorList>
            <consortium name="DOE Joint Genome Institute"/>
            <person name="Riley R."/>
            <person name="Haridas S."/>
            <person name="Wolfe K.H."/>
            <person name="Lopes M.R."/>
            <person name="Hittinger C.T."/>
            <person name="Goker M."/>
            <person name="Salamov A."/>
            <person name="Wisecaver J."/>
            <person name="Long T.M."/>
            <person name="Aerts A.L."/>
            <person name="Barry K."/>
            <person name="Choi C."/>
            <person name="Clum A."/>
            <person name="Coughlan A.Y."/>
            <person name="Deshpande S."/>
            <person name="Douglass A.P."/>
            <person name="Hanson S.J."/>
            <person name="Klenk H.-P."/>
            <person name="Labutti K."/>
            <person name="Lapidus A."/>
            <person name="Lindquist E."/>
            <person name="Lipzen A."/>
            <person name="Meier-Kolthoff J.P."/>
            <person name="Ohm R.A."/>
            <person name="Otillar R.P."/>
            <person name="Pangilinan J."/>
            <person name="Peng Y."/>
            <person name="Rokas A."/>
            <person name="Rosa C.A."/>
            <person name="Scheuner C."/>
            <person name="Sibirny A.A."/>
            <person name="Slot J.C."/>
            <person name="Stielow J.B."/>
            <person name="Sun H."/>
            <person name="Kurtzman C.P."/>
            <person name="Blackwell M."/>
            <person name="Grigoriev I.V."/>
            <person name="Jeffries T.W."/>
        </authorList>
    </citation>
    <scope>NUCLEOTIDE SEQUENCE [LARGE SCALE GENOMIC DNA]</scope>
    <source>
        <strain evidence="7">NRRL Y-1933</strain>
    </source>
</reference>
<keyword evidence="2" id="KW-0285">Flavoprotein</keyword>
<gene>
    <name evidence="6" type="ORF">HYPBUDRAFT_148653</name>
</gene>
<dbReference type="Proteomes" id="UP000095085">
    <property type="component" value="Unassembled WGS sequence"/>
</dbReference>
<dbReference type="Pfam" id="PF13450">
    <property type="entry name" value="NAD_binding_8"/>
    <property type="match status" value="1"/>
</dbReference>
<evidence type="ECO:0000256" key="2">
    <source>
        <dbReference type="ARBA" id="ARBA00022630"/>
    </source>
</evidence>
<dbReference type="EMBL" id="KV454541">
    <property type="protein sequence ID" value="ODV66870.1"/>
    <property type="molecule type" value="Genomic_DNA"/>
</dbReference>
<protein>
    <submittedName>
        <fullName evidence="6">Flavin-containing monooxygenase</fullName>
    </submittedName>
</protein>
<evidence type="ECO:0000256" key="5">
    <source>
        <dbReference type="ARBA" id="ARBA00023002"/>
    </source>
</evidence>
<keyword evidence="4" id="KW-0521">NADP</keyword>
<evidence type="ECO:0000256" key="4">
    <source>
        <dbReference type="ARBA" id="ARBA00022857"/>
    </source>
</evidence>
<dbReference type="GeneID" id="30994692"/>
<dbReference type="GO" id="GO:0004499">
    <property type="term" value="F:N,N-dimethylaniline monooxygenase activity"/>
    <property type="evidence" value="ECO:0007669"/>
    <property type="project" value="InterPro"/>
</dbReference>
<dbReference type="OrthoDB" id="66881at2759"/>
<dbReference type="PANTHER" id="PTHR23023">
    <property type="entry name" value="DIMETHYLANILINE MONOOXYGENASE"/>
    <property type="match status" value="1"/>
</dbReference>
<dbReference type="InterPro" id="IPR036188">
    <property type="entry name" value="FAD/NAD-bd_sf"/>
</dbReference>
<sequence length="510" mass="58277">MPSISAPKIFNEYTEDRVSIPPNQIKNIAIIGGGASGAVALDSLLKEQHFDSITLFERRDKLGGVWCLDEKTIETPNNILKAGYTHVKTDPQLRNPFHESTNELISEIVLPKTSQERFEETPSYQGIKTNIIEKMMTYSDVNSWNTGDTNPEASKYVNGLVVQQYIDDYIKRNASDSTVDIQFNTTVEDVERITKNCNDGNQIPYQFKLTIRKNISDNEDLWFQQTFDSIVISIGHYHVPFIPKVDNLDQVQSKFPSVVQHAKFYRNPTPYSGKKVIVVGSRASGADLSKFIADTATEVYQSIRNLATGAKKLSRKPNVHYKPIIRNYQIIDDQNFKVIFDDDSEVLNPDHIIYCTGYQFSFPFLNRLFEKDQVDLTKEGIIIPNLYQHTFLIHEPLINFIGVPIDGVSFRVFEYQAVLLSRFLTSKISLPSRKDQKQWILERLKSKGITRAYHTIGVDDAFVYLNGLVDLGEIKNPSLITGRHFPSLTQDDLAIYRAAGEKLREFWDER</sequence>
<comment type="similarity">
    <text evidence="1">Belongs to the FMO family.</text>
</comment>
<proteinExistence type="inferred from homology"/>